<accession>A0ABW5H3G1</accession>
<comment type="similarity">
    <text evidence="1">Belongs to the ROK (NagC/XylR) family.</text>
</comment>
<dbReference type="EMBL" id="JBHUKS010000006">
    <property type="protein sequence ID" value="MFD2467611.1"/>
    <property type="molecule type" value="Genomic_DNA"/>
</dbReference>
<dbReference type="InterPro" id="IPR000600">
    <property type="entry name" value="ROK"/>
</dbReference>
<keyword evidence="4" id="KW-1185">Reference proteome</keyword>
<feature type="domain" description="HTH marR-type" evidence="2">
    <location>
        <begin position="13"/>
        <end position="61"/>
    </location>
</feature>
<dbReference type="InterPro" id="IPR036390">
    <property type="entry name" value="WH_DNA-bd_sf"/>
</dbReference>
<dbReference type="PANTHER" id="PTHR18964:SF149">
    <property type="entry name" value="BIFUNCTIONAL UDP-N-ACETYLGLUCOSAMINE 2-EPIMERASE_N-ACETYLMANNOSAMINE KINASE"/>
    <property type="match status" value="1"/>
</dbReference>
<organism evidence="3 4">
    <name type="scientific">Amycolatopsis silviterrae</name>
    <dbReference type="NCBI Taxonomy" id="1656914"/>
    <lineage>
        <taxon>Bacteria</taxon>
        <taxon>Bacillati</taxon>
        <taxon>Actinomycetota</taxon>
        <taxon>Actinomycetes</taxon>
        <taxon>Pseudonocardiales</taxon>
        <taxon>Pseudonocardiaceae</taxon>
        <taxon>Amycolatopsis</taxon>
    </lineage>
</organism>
<comment type="caution">
    <text evidence="3">The sequence shown here is derived from an EMBL/GenBank/DDBJ whole genome shotgun (WGS) entry which is preliminary data.</text>
</comment>
<sequence length="390" mass="39560">MTTSVLTASRTAAAAVLRAVLAHGPLARDAIAELTGISPAGVSRQCASLADLGLLSARPAERPLDRRTAGRPRTELDIAAARHAVFGVHIAHEFATVAVLDLRGRVLASERVPHPGGGPEQVLSGAAARLREFRQRHRGRIPVGLGVACGGWVDPDTGVIVEHSSLGWYDVPAGPVLAELSGLPTRVDGHARALASAEAMFGAARGCGSLAQLFVGNVVDAAIVSGGRLYRGPGSAAGTVAHLPLGAPGTRCACGRSGCFEADAAEWAVTARAGRQSIVDVVGAAGAGDPVALDVLLGRARTIGRAAALLFDVVNPEVLVVAEPGIAELPACLAAVRAEVAARSRGRVEAAKRVLPASFPGRDLLGVAAGAVQLDALYADPHALAGRLAG</sequence>
<dbReference type="Proteomes" id="UP001597483">
    <property type="component" value="Unassembled WGS sequence"/>
</dbReference>
<dbReference type="SUPFAM" id="SSF53067">
    <property type="entry name" value="Actin-like ATPase domain"/>
    <property type="match status" value="1"/>
</dbReference>
<reference evidence="4" key="1">
    <citation type="journal article" date="2019" name="Int. J. Syst. Evol. Microbiol.">
        <title>The Global Catalogue of Microorganisms (GCM) 10K type strain sequencing project: providing services to taxonomists for standard genome sequencing and annotation.</title>
        <authorList>
            <consortium name="The Broad Institute Genomics Platform"/>
            <consortium name="The Broad Institute Genome Sequencing Center for Infectious Disease"/>
            <person name="Wu L."/>
            <person name="Ma J."/>
        </authorList>
    </citation>
    <scope>NUCLEOTIDE SEQUENCE [LARGE SCALE GENOMIC DNA]</scope>
    <source>
        <strain evidence="4">CGMCC 4.7641</strain>
    </source>
</reference>
<dbReference type="PANTHER" id="PTHR18964">
    <property type="entry name" value="ROK (REPRESSOR, ORF, KINASE) FAMILY"/>
    <property type="match status" value="1"/>
</dbReference>
<dbReference type="InterPro" id="IPR043129">
    <property type="entry name" value="ATPase_NBD"/>
</dbReference>
<dbReference type="Gene3D" id="1.10.10.10">
    <property type="entry name" value="Winged helix-like DNA-binding domain superfamily/Winged helix DNA-binding domain"/>
    <property type="match status" value="1"/>
</dbReference>
<dbReference type="Pfam" id="PF00480">
    <property type="entry name" value="ROK"/>
    <property type="match status" value="1"/>
</dbReference>
<dbReference type="SUPFAM" id="SSF46785">
    <property type="entry name" value="Winged helix' DNA-binding domain"/>
    <property type="match status" value="1"/>
</dbReference>
<dbReference type="Gene3D" id="3.30.420.40">
    <property type="match status" value="2"/>
</dbReference>
<gene>
    <name evidence="3" type="ORF">ACFSVL_09420</name>
</gene>
<evidence type="ECO:0000259" key="2">
    <source>
        <dbReference type="Pfam" id="PF12802"/>
    </source>
</evidence>
<evidence type="ECO:0000313" key="3">
    <source>
        <dbReference type="EMBL" id="MFD2467611.1"/>
    </source>
</evidence>
<dbReference type="InterPro" id="IPR000835">
    <property type="entry name" value="HTH_MarR-typ"/>
</dbReference>
<evidence type="ECO:0000313" key="4">
    <source>
        <dbReference type="Proteomes" id="UP001597483"/>
    </source>
</evidence>
<dbReference type="Pfam" id="PF12802">
    <property type="entry name" value="MarR_2"/>
    <property type="match status" value="1"/>
</dbReference>
<name>A0ABW5H3G1_9PSEU</name>
<dbReference type="InterPro" id="IPR036388">
    <property type="entry name" value="WH-like_DNA-bd_sf"/>
</dbReference>
<evidence type="ECO:0000256" key="1">
    <source>
        <dbReference type="ARBA" id="ARBA00006479"/>
    </source>
</evidence>
<dbReference type="RefSeq" id="WP_378302491.1">
    <property type="nucleotide sequence ID" value="NZ_JBHUKS010000006.1"/>
</dbReference>
<proteinExistence type="inferred from homology"/>
<protein>
    <submittedName>
        <fullName evidence="3">ROK family protein</fullName>
    </submittedName>
</protein>